<evidence type="ECO:0000256" key="7">
    <source>
        <dbReference type="SAM" id="SignalP"/>
    </source>
</evidence>
<proteinExistence type="predicted"/>
<sequence>MKAALLLSALASAAVGVVAEDLKIDVTLPVVCDRKTQKGDRVQMHYRGTLKDSGKQFDASRFLRLAFTSMIITKHMLIRTQGYDRGTPLDFVVGSGQVIRGWDEGLLDMCIGEKRLLTIPPEYGYGQRAIGPIPAGSTLVFETELVGIQGVPKPEKIETKVVEGAETAAEAISEAVESAASATKNVAGKVAQAVVDAAGAAKTIIADTDDAPEHEEL</sequence>
<comment type="catalytic activity">
    <reaction evidence="1 6">
        <text>[protein]-peptidylproline (omega=180) = [protein]-peptidylproline (omega=0)</text>
        <dbReference type="Rhea" id="RHEA:16237"/>
        <dbReference type="Rhea" id="RHEA-COMP:10747"/>
        <dbReference type="Rhea" id="RHEA-COMP:10748"/>
        <dbReference type="ChEBI" id="CHEBI:83833"/>
        <dbReference type="ChEBI" id="CHEBI:83834"/>
        <dbReference type="EC" id="5.2.1.8"/>
    </reaction>
</comment>
<dbReference type="InterPro" id="IPR044609">
    <property type="entry name" value="FKBP2/11"/>
</dbReference>
<dbReference type="AlphaFoldDB" id="A0A8H5PP93"/>
<dbReference type="EMBL" id="JAAOAR010000107">
    <property type="protein sequence ID" value="KAF5600354.1"/>
    <property type="molecule type" value="Genomic_DNA"/>
</dbReference>
<evidence type="ECO:0000256" key="5">
    <source>
        <dbReference type="ARBA" id="ARBA00023235"/>
    </source>
</evidence>
<dbReference type="Proteomes" id="UP000544095">
    <property type="component" value="Unassembled WGS sequence"/>
</dbReference>
<evidence type="ECO:0000256" key="3">
    <source>
        <dbReference type="ARBA" id="ARBA00013194"/>
    </source>
</evidence>
<keyword evidence="5 6" id="KW-0413">Isomerase</keyword>
<keyword evidence="10" id="KW-1185">Reference proteome</keyword>
<dbReference type="PROSITE" id="PS50059">
    <property type="entry name" value="FKBP_PPIASE"/>
    <property type="match status" value="1"/>
</dbReference>
<dbReference type="Pfam" id="PF00254">
    <property type="entry name" value="FKBP_C"/>
    <property type="match status" value="1"/>
</dbReference>
<evidence type="ECO:0000259" key="8">
    <source>
        <dbReference type="PROSITE" id="PS50059"/>
    </source>
</evidence>
<dbReference type="EC" id="5.2.1.8" evidence="3 6"/>
<comment type="function">
    <text evidence="2">PPIases accelerate the folding of proteins. It catalyzes the cis-trans isomerization of proline imidic peptide bonds in oligopeptides.</text>
</comment>
<evidence type="ECO:0000256" key="4">
    <source>
        <dbReference type="ARBA" id="ARBA00023110"/>
    </source>
</evidence>
<dbReference type="PANTHER" id="PTHR45779">
    <property type="entry name" value="PEPTIDYLPROLYL ISOMERASE"/>
    <property type="match status" value="1"/>
</dbReference>
<feature type="domain" description="PPIase FKBP-type" evidence="8">
    <location>
        <begin position="39"/>
        <end position="149"/>
    </location>
</feature>
<dbReference type="InterPro" id="IPR046357">
    <property type="entry name" value="PPIase_dom_sf"/>
</dbReference>
<dbReference type="InterPro" id="IPR001179">
    <property type="entry name" value="PPIase_FKBP_dom"/>
</dbReference>
<feature type="chain" id="PRO_5034263436" description="peptidylprolyl isomerase" evidence="7">
    <location>
        <begin position="20"/>
        <end position="217"/>
    </location>
</feature>
<feature type="signal peptide" evidence="7">
    <location>
        <begin position="1"/>
        <end position="19"/>
    </location>
</feature>
<organism evidence="9 10">
    <name type="scientific">Fusarium pseudoanthophilum</name>
    <dbReference type="NCBI Taxonomy" id="48495"/>
    <lineage>
        <taxon>Eukaryota</taxon>
        <taxon>Fungi</taxon>
        <taxon>Dikarya</taxon>
        <taxon>Ascomycota</taxon>
        <taxon>Pezizomycotina</taxon>
        <taxon>Sordariomycetes</taxon>
        <taxon>Hypocreomycetidae</taxon>
        <taxon>Hypocreales</taxon>
        <taxon>Nectriaceae</taxon>
        <taxon>Fusarium</taxon>
        <taxon>Fusarium fujikuroi species complex</taxon>
    </lineage>
</organism>
<dbReference type="GO" id="GO:0003755">
    <property type="term" value="F:peptidyl-prolyl cis-trans isomerase activity"/>
    <property type="evidence" value="ECO:0007669"/>
    <property type="project" value="UniProtKB-KW"/>
</dbReference>
<evidence type="ECO:0000256" key="6">
    <source>
        <dbReference type="PROSITE-ProRule" id="PRU00277"/>
    </source>
</evidence>
<name>A0A8H5PP93_9HYPO</name>
<keyword evidence="4 6" id="KW-0697">Rotamase</keyword>
<accession>A0A8H5PP93</accession>
<evidence type="ECO:0000256" key="2">
    <source>
        <dbReference type="ARBA" id="ARBA00002388"/>
    </source>
</evidence>
<dbReference type="SUPFAM" id="SSF54534">
    <property type="entry name" value="FKBP-like"/>
    <property type="match status" value="1"/>
</dbReference>
<protein>
    <recommendedName>
        <fullName evidence="3 6">peptidylprolyl isomerase</fullName>
        <ecNumber evidence="3 6">5.2.1.8</ecNumber>
    </recommendedName>
</protein>
<reference evidence="9 10" key="1">
    <citation type="submission" date="2020-05" db="EMBL/GenBank/DDBJ databases">
        <title>Identification and distribution of gene clusters putatively required for synthesis of sphingolipid metabolism inhibitors in phylogenetically diverse species of the filamentous fungus Fusarium.</title>
        <authorList>
            <person name="Kim H.-S."/>
            <person name="Busman M."/>
            <person name="Brown D.W."/>
            <person name="Divon H."/>
            <person name="Uhlig S."/>
            <person name="Proctor R.H."/>
        </authorList>
    </citation>
    <scope>NUCLEOTIDE SEQUENCE [LARGE SCALE GENOMIC DNA]</scope>
    <source>
        <strain evidence="9 10">NRRL 25211</strain>
    </source>
</reference>
<dbReference type="PANTHER" id="PTHR45779:SF7">
    <property type="entry name" value="PEPTIDYLPROLYL ISOMERASE"/>
    <property type="match status" value="1"/>
</dbReference>
<keyword evidence="7" id="KW-0732">Signal</keyword>
<gene>
    <name evidence="9" type="ORF">FPANT_2523</name>
</gene>
<dbReference type="GO" id="GO:0005783">
    <property type="term" value="C:endoplasmic reticulum"/>
    <property type="evidence" value="ECO:0007669"/>
    <property type="project" value="TreeGrafter"/>
</dbReference>
<comment type="caution">
    <text evidence="9">The sequence shown here is derived from an EMBL/GenBank/DDBJ whole genome shotgun (WGS) entry which is preliminary data.</text>
</comment>
<evidence type="ECO:0000256" key="1">
    <source>
        <dbReference type="ARBA" id="ARBA00000971"/>
    </source>
</evidence>
<evidence type="ECO:0000313" key="9">
    <source>
        <dbReference type="EMBL" id="KAF5600354.1"/>
    </source>
</evidence>
<dbReference type="Gene3D" id="3.10.50.40">
    <property type="match status" value="1"/>
</dbReference>
<evidence type="ECO:0000313" key="10">
    <source>
        <dbReference type="Proteomes" id="UP000544095"/>
    </source>
</evidence>